<dbReference type="Pfam" id="PF04289">
    <property type="entry name" value="DUF447_N"/>
    <property type="match status" value="1"/>
</dbReference>
<feature type="domain" description="DUF447" evidence="2">
    <location>
        <begin position="140"/>
        <end position="190"/>
    </location>
</feature>
<dbReference type="InterPro" id="IPR012349">
    <property type="entry name" value="Split_barrel_FMN-bd"/>
</dbReference>
<dbReference type="EMBL" id="JRHO01000010">
    <property type="protein sequence ID" value="KGK98815.1"/>
    <property type="molecule type" value="Genomic_DNA"/>
</dbReference>
<evidence type="ECO:0000313" key="3">
    <source>
        <dbReference type="EMBL" id="KGK98815.1"/>
    </source>
</evidence>
<evidence type="ECO:0000313" key="4">
    <source>
        <dbReference type="Proteomes" id="UP000029859"/>
    </source>
</evidence>
<gene>
    <name evidence="3" type="ORF">LI82_05825</name>
</gene>
<reference evidence="3 4" key="1">
    <citation type="submission" date="2014-09" db="EMBL/GenBank/DDBJ databases">
        <title>Draft genome sequence of an obligately methylotrophic methanogen, Methanococcoides methylutens, isolated from marine sediment.</title>
        <authorList>
            <person name="Guan Y."/>
            <person name="Ngugi D.K."/>
            <person name="Blom J."/>
            <person name="Ali S."/>
            <person name="Ferry J.G."/>
            <person name="Stingl U."/>
        </authorList>
    </citation>
    <scope>NUCLEOTIDE SEQUENCE [LARGE SCALE GENOMIC DNA]</scope>
    <source>
        <strain evidence="3 4">DSM 2657</strain>
    </source>
</reference>
<dbReference type="InterPro" id="IPR007386">
    <property type="entry name" value="DUF447_N"/>
</dbReference>
<dbReference type="Proteomes" id="UP000029859">
    <property type="component" value="Unassembled WGS sequence"/>
</dbReference>
<dbReference type="Gene3D" id="2.30.110.10">
    <property type="entry name" value="Electron Transport, Fmn-binding Protein, Chain A"/>
    <property type="match status" value="1"/>
</dbReference>
<organism evidence="3 4">
    <name type="scientific">Methanococcoides methylutens</name>
    <dbReference type="NCBI Taxonomy" id="2226"/>
    <lineage>
        <taxon>Archaea</taxon>
        <taxon>Methanobacteriati</taxon>
        <taxon>Methanobacteriota</taxon>
        <taxon>Stenosarchaea group</taxon>
        <taxon>Methanomicrobia</taxon>
        <taxon>Methanosarcinales</taxon>
        <taxon>Methanosarcinaceae</taxon>
        <taxon>Methanococcoides</taxon>
    </lineage>
</organism>
<keyword evidence="4" id="KW-1185">Reference proteome</keyword>
<dbReference type="Gene3D" id="1.20.58.290">
    <property type="entry name" value="Hypothetical membrane protein ta0354_69_121"/>
    <property type="match status" value="1"/>
</dbReference>
<proteinExistence type="predicted"/>
<dbReference type="InterPro" id="IPR049288">
    <property type="entry name" value="DUF447_C"/>
</dbReference>
<name>A0A099T0W1_METMT</name>
<accession>A0A099T0W1</accession>
<feature type="domain" description="DUF447" evidence="1">
    <location>
        <begin position="16"/>
        <end position="132"/>
    </location>
</feature>
<dbReference type="RefSeq" id="WP_048193994.1">
    <property type="nucleotide sequence ID" value="NZ_CAAGSM010000003.1"/>
</dbReference>
<protein>
    <recommendedName>
        <fullName evidence="5">DUF447 family protein</fullName>
    </recommendedName>
</protein>
<dbReference type="OrthoDB" id="146030at2157"/>
<comment type="caution">
    <text evidence="3">The sequence shown here is derived from an EMBL/GenBank/DDBJ whole genome shotgun (WGS) entry which is preliminary data.</text>
</comment>
<evidence type="ECO:0008006" key="5">
    <source>
        <dbReference type="Google" id="ProtNLM"/>
    </source>
</evidence>
<sequence length="198" mass="22499">MAKIDLDTFGINEGISEMIVTTYQGWSPNAAPMGIIRKDDELLVRLFKGSTTYSNVLAEHRLVANLVYDPLLFVRTTFGDLDDSEFDVFTHDERGFAVLKDAVSWAVFECVDIRETSEALVAKLKPLHARMNKHVFRSVNRGFNLVIESCVHATRYELTNDEKYMRLIKAYSCTVNKCGGKAEKDAMKFLLNYLEGKK</sequence>
<dbReference type="Pfam" id="PF20766">
    <property type="entry name" value="DUF447_C"/>
    <property type="match status" value="1"/>
</dbReference>
<dbReference type="SUPFAM" id="SSF50475">
    <property type="entry name" value="FMN-binding split barrel"/>
    <property type="match status" value="1"/>
</dbReference>
<dbReference type="AlphaFoldDB" id="A0A099T0W1"/>
<evidence type="ECO:0000259" key="2">
    <source>
        <dbReference type="Pfam" id="PF20766"/>
    </source>
</evidence>
<evidence type="ECO:0000259" key="1">
    <source>
        <dbReference type="Pfam" id="PF04289"/>
    </source>
</evidence>